<dbReference type="Gene3D" id="3.30.1330.40">
    <property type="entry name" value="RutC-like"/>
    <property type="match status" value="1"/>
</dbReference>
<comment type="similarity">
    <text evidence="1">Belongs to the RutC family.</text>
</comment>
<reference evidence="2 3" key="1">
    <citation type="submission" date="2020-08" db="EMBL/GenBank/DDBJ databases">
        <title>Genomic Encyclopedia of Archaeal and Bacterial Type Strains, Phase II (KMG-II): from individual species to whole genera.</title>
        <authorList>
            <person name="Goeker M."/>
        </authorList>
    </citation>
    <scope>NUCLEOTIDE SEQUENCE [LARGE SCALE GENOMIC DNA]</scope>
    <source>
        <strain evidence="2 3">DSM 43850</strain>
    </source>
</reference>
<dbReference type="PANTHER" id="PTHR11803:SF58">
    <property type="entry name" value="PROTEIN HMF1-RELATED"/>
    <property type="match status" value="1"/>
</dbReference>
<evidence type="ECO:0000313" key="2">
    <source>
        <dbReference type="EMBL" id="MBA8926055.1"/>
    </source>
</evidence>
<dbReference type="RefSeq" id="WP_182837606.1">
    <property type="nucleotide sequence ID" value="NZ_BAAABQ010000009.1"/>
</dbReference>
<dbReference type="Pfam" id="PF01042">
    <property type="entry name" value="Ribonuc_L-PSP"/>
    <property type="match status" value="1"/>
</dbReference>
<evidence type="ECO:0000256" key="1">
    <source>
        <dbReference type="ARBA" id="ARBA00010552"/>
    </source>
</evidence>
<keyword evidence="3" id="KW-1185">Reference proteome</keyword>
<dbReference type="Proteomes" id="UP000517916">
    <property type="component" value="Unassembled WGS sequence"/>
</dbReference>
<dbReference type="InterPro" id="IPR035959">
    <property type="entry name" value="RutC-like_sf"/>
</dbReference>
<dbReference type="SUPFAM" id="SSF55298">
    <property type="entry name" value="YjgF-like"/>
    <property type="match status" value="1"/>
</dbReference>
<protein>
    <submittedName>
        <fullName evidence="2">Enamine deaminase RidA (YjgF/YER057c/UK114 family)</fullName>
    </submittedName>
</protein>
<sequence>MPIHDRFTSVPNVAPGNGYAHAITASGRLAFVSGQIAVDANGALVGAGDLGAQTRQALTNLHNVLRELGADWPEVVKLTWFVTDVSDLPALRAVRDELIRPSLGELPNPASSLVQVASLFRPEFLVEVEAVVALSE</sequence>
<dbReference type="PANTHER" id="PTHR11803">
    <property type="entry name" value="2-IMINOBUTANOATE/2-IMINOPROPANOATE DEAMINASE RIDA"/>
    <property type="match status" value="1"/>
</dbReference>
<accession>A0ABR6BH09</accession>
<evidence type="ECO:0000313" key="3">
    <source>
        <dbReference type="Proteomes" id="UP000517916"/>
    </source>
</evidence>
<gene>
    <name evidence="2" type="ORF">BC739_003254</name>
</gene>
<dbReference type="InterPro" id="IPR006175">
    <property type="entry name" value="YjgF/YER057c/UK114"/>
</dbReference>
<name>A0ABR6BH09_9PSEU</name>
<comment type="caution">
    <text evidence="2">The sequence shown here is derived from an EMBL/GenBank/DDBJ whole genome shotgun (WGS) entry which is preliminary data.</text>
</comment>
<organism evidence="2 3">
    <name type="scientific">Kutzneria viridogrisea</name>
    <dbReference type="NCBI Taxonomy" id="47990"/>
    <lineage>
        <taxon>Bacteria</taxon>
        <taxon>Bacillati</taxon>
        <taxon>Actinomycetota</taxon>
        <taxon>Actinomycetes</taxon>
        <taxon>Pseudonocardiales</taxon>
        <taxon>Pseudonocardiaceae</taxon>
        <taxon>Kutzneria</taxon>
    </lineage>
</organism>
<proteinExistence type="inferred from homology"/>
<dbReference type="EMBL" id="JACJID010000002">
    <property type="protein sequence ID" value="MBA8926055.1"/>
    <property type="molecule type" value="Genomic_DNA"/>
</dbReference>
<dbReference type="CDD" id="cd00448">
    <property type="entry name" value="YjgF_YER057c_UK114_family"/>
    <property type="match status" value="1"/>
</dbReference>